<evidence type="ECO:0000256" key="1">
    <source>
        <dbReference type="ARBA" id="ARBA00010088"/>
    </source>
</evidence>
<dbReference type="PRINTS" id="PR00412">
    <property type="entry name" value="EPOXHYDRLASE"/>
</dbReference>
<dbReference type="InterPro" id="IPR029058">
    <property type="entry name" value="AB_hydrolase_fold"/>
</dbReference>
<dbReference type="InterPro" id="IPR016292">
    <property type="entry name" value="Epoxide_hydrolase"/>
</dbReference>
<dbReference type="SUPFAM" id="SSF53474">
    <property type="entry name" value="alpha/beta-Hydrolases"/>
    <property type="match status" value="1"/>
</dbReference>
<dbReference type="InterPro" id="IPR000639">
    <property type="entry name" value="Epox_hydrolase-like"/>
</dbReference>
<sequence length="401" mass="44120">MADNAPSPITPFRIEVPQRDLDDLRDRLQRTRWAPEVPGTGWKRGVPTGYLRKLADHWADGFDWRAREAELNELPQFTTTAGGTRLHFLHVRSAEPEATPLLLLHGWPGSFAGFHHLVGPLTDPAAHGGDPADAFHLVVPSLPGYGFSGPPPATGWTDGSTAAALTELMSLLGYEHYGVHGGDVGAFIAPLMGRLAPENVTGVHVNSLLTFPVADPPVMGSLTGRERERLDGMKRWQEEQGAYMQLQATRPQTIAAALHDSPAGQLAWIVEKFKDWTDPAAETPDEAVELDDILTDVSVYWFTGTAGPSAHTYFERFNDPAMWAPEPRGSVPTAVAVFPTDFSIRPLAEKAHRVVRWTEFERGGHFPSLETPDLLTDDLRKFFRTLREPVSRGITYGEPAS</sequence>
<organism evidence="5 6">
    <name type="scientific">Actinocorallia aurantiaca</name>
    <dbReference type="NCBI Taxonomy" id="46204"/>
    <lineage>
        <taxon>Bacteria</taxon>
        <taxon>Bacillati</taxon>
        <taxon>Actinomycetota</taxon>
        <taxon>Actinomycetes</taxon>
        <taxon>Streptosporangiales</taxon>
        <taxon>Thermomonosporaceae</taxon>
        <taxon>Actinocorallia</taxon>
    </lineage>
</organism>
<accession>A0ABP6H8K4</accession>
<dbReference type="Pfam" id="PF06441">
    <property type="entry name" value="EHN"/>
    <property type="match status" value="1"/>
</dbReference>
<reference evidence="6" key="1">
    <citation type="journal article" date="2019" name="Int. J. Syst. Evol. Microbiol.">
        <title>The Global Catalogue of Microorganisms (GCM) 10K type strain sequencing project: providing services to taxonomists for standard genome sequencing and annotation.</title>
        <authorList>
            <consortium name="The Broad Institute Genomics Platform"/>
            <consortium name="The Broad Institute Genome Sequencing Center for Infectious Disease"/>
            <person name="Wu L."/>
            <person name="Ma J."/>
        </authorList>
    </citation>
    <scope>NUCLEOTIDE SEQUENCE [LARGE SCALE GENOMIC DNA]</scope>
    <source>
        <strain evidence="6">JCM 8201</strain>
    </source>
</reference>
<gene>
    <name evidence="5" type="ORF">GCM10010439_67810</name>
</gene>
<protein>
    <submittedName>
        <fullName evidence="5">Epoxide hydrolase</fullName>
    </submittedName>
</protein>
<evidence type="ECO:0000256" key="3">
    <source>
        <dbReference type="ARBA" id="ARBA00022801"/>
    </source>
</evidence>
<dbReference type="PIRSF" id="PIRSF001112">
    <property type="entry name" value="Epoxide_hydrolase"/>
    <property type="match status" value="1"/>
</dbReference>
<evidence type="ECO:0000313" key="6">
    <source>
        <dbReference type="Proteomes" id="UP001501842"/>
    </source>
</evidence>
<keyword evidence="3 5" id="KW-0378">Hydrolase</keyword>
<comment type="similarity">
    <text evidence="1">Belongs to the peptidase S33 family.</text>
</comment>
<dbReference type="GO" id="GO:0016787">
    <property type="term" value="F:hydrolase activity"/>
    <property type="evidence" value="ECO:0007669"/>
    <property type="project" value="UniProtKB-KW"/>
</dbReference>
<keyword evidence="6" id="KW-1185">Reference proteome</keyword>
<dbReference type="Gene3D" id="3.40.50.1820">
    <property type="entry name" value="alpha/beta hydrolase"/>
    <property type="match status" value="1"/>
</dbReference>
<feature type="domain" description="Epoxide hydrolase N-terminal" evidence="4">
    <location>
        <begin position="9"/>
        <end position="113"/>
    </location>
</feature>
<evidence type="ECO:0000313" key="5">
    <source>
        <dbReference type="EMBL" id="GAA2737488.1"/>
    </source>
</evidence>
<dbReference type="PANTHER" id="PTHR21661">
    <property type="entry name" value="EPOXIDE HYDROLASE 1-RELATED"/>
    <property type="match status" value="1"/>
</dbReference>
<dbReference type="PANTHER" id="PTHR21661:SF35">
    <property type="entry name" value="EPOXIDE HYDROLASE"/>
    <property type="match status" value="1"/>
</dbReference>
<dbReference type="RefSeq" id="WP_344457067.1">
    <property type="nucleotide sequence ID" value="NZ_BAAATZ010000034.1"/>
</dbReference>
<proteinExistence type="inferred from homology"/>
<name>A0ABP6H8K4_9ACTN</name>
<comment type="caution">
    <text evidence="5">The sequence shown here is derived from an EMBL/GenBank/DDBJ whole genome shotgun (WGS) entry which is preliminary data.</text>
</comment>
<evidence type="ECO:0000256" key="2">
    <source>
        <dbReference type="ARBA" id="ARBA00022797"/>
    </source>
</evidence>
<keyword evidence="2" id="KW-0058">Aromatic hydrocarbons catabolism</keyword>
<evidence type="ECO:0000259" key="4">
    <source>
        <dbReference type="Pfam" id="PF06441"/>
    </source>
</evidence>
<dbReference type="EMBL" id="BAAATZ010000034">
    <property type="protein sequence ID" value="GAA2737488.1"/>
    <property type="molecule type" value="Genomic_DNA"/>
</dbReference>
<dbReference type="InterPro" id="IPR010497">
    <property type="entry name" value="Epoxide_hydro_N"/>
</dbReference>
<dbReference type="Proteomes" id="UP001501842">
    <property type="component" value="Unassembled WGS sequence"/>
</dbReference>